<dbReference type="Proteomes" id="UP000001317">
    <property type="component" value="Chromosome"/>
</dbReference>
<dbReference type="InterPro" id="IPR005590">
    <property type="entry name" value="DUF333"/>
</dbReference>
<sequence length="86" mass="9459">MNKHLGVAAVLVVLLILIFGCSQRSANSKASMSNPASDYCVSLGGELAIKKGKDGQIGVCKLPDGQIMEEWLLYRRDHNYDVVRHE</sequence>
<protein>
    <recommendedName>
        <fullName evidence="3">Hemolysin</fullName>
    </recommendedName>
</protein>
<dbReference type="RefSeq" id="WP_012276382.1">
    <property type="nucleotide sequence ID" value="NC_010334.1"/>
</dbReference>
<evidence type="ECO:0000313" key="1">
    <source>
        <dbReference type="EMBL" id="ABZ75841.1"/>
    </source>
</evidence>
<dbReference type="PANTHER" id="PTHR38008:SF2">
    <property type="entry name" value="HEMOLYSIN"/>
    <property type="match status" value="1"/>
</dbReference>
<dbReference type="EMBL" id="CP000931">
    <property type="protein sequence ID" value="ABZ75841.1"/>
    <property type="molecule type" value="Genomic_DNA"/>
</dbReference>
<dbReference type="HOGENOM" id="CLU_155318_1_1_6"/>
<evidence type="ECO:0008006" key="3">
    <source>
        <dbReference type="Google" id="ProtNLM"/>
    </source>
</evidence>
<dbReference type="OrthoDB" id="148878at2"/>
<dbReference type="PROSITE" id="PS51257">
    <property type="entry name" value="PROKAR_LIPOPROTEIN"/>
    <property type="match status" value="1"/>
</dbReference>
<accession>B0TKN9</accession>
<proteinExistence type="predicted"/>
<dbReference type="AlphaFoldDB" id="B0TKN9"/>
<dbReference type="eggNOG" id="COG3042">
    <property type="taxonomic scope" value="Bacteria"/>
</dbReference>
<organism evidence="1 2">
    <name type="scientific">Shewanella halifaxensis (strain HAW-EB4)</name>
    <dbReference type="NCBI Taxonomy" id="458817"/>
    <lineage>
        <taxon>Bacteria</taxon>
        <taxon>Pseudomonadati</taxon>
        <taxon>Pseudomonadota</taxon>
        <taxon>Gammaproteobacteria</taxon>
        <taxon>Alteromonadales</taxon>
        <taxon>Shewanellaceae</taxon>
        <taxon>Shewanella</taxon>
    </lineage>
</organism>
<dbReference type="KEGG" id="shl:Shal_1272"/>
<evidence type="ECO:0000313" key="2">
    <source>
        <dbReference type="Proteomes" id="UP000001317"/>
    </source>
</evidence>
<dbReference type="PANTHER" id="PTHR38008">
    <property type="entry name" value="HEMOLYSIN-RELATED"/>
    <property type="match status" value="1"/>
</dbReference>
<reference evidence="1" key="1">
    <citation type="submission" date="2008-01" db="EMBL/GenBank/DDBJ databases">
        <title>Complete sequence of Shewanella halifaxensis HAW-EB4.</title>
        <authorList>
            <consortium name="US DOE Joint Genome Institute"/>
            <person name="Copeland A."/>
            <person name="Lucas S."/>
            <person name="Lapidus A."/>
            <person name="Glavina del Rio T."/>
            <person name="Dalin E."/>
            <person name="Tice H."/>
            <person name="Bruce D."/>
            <person name="Goodwin L."/>
            <person name="Pitluck S."/>
            <person name="Sims D."/>
            <person name="Brettin T."/>
            <person name="Detter J.C."/>
            <person name="Han C."/>
            <person name="Kuske C.R."/>
            <person name="Schmutz J."/>
            <person name="Larimer F."/>
            <person name="Land M."/>
            <person name="Hauser L."/>
            <person name="Kyrpides N."/>
            <person name="Kim E."/>
            <person name="Zhao J.-S."/>
            <person name="Richardson P."/>
        </authorList>
    </citation>
    <scope>NUCLEOTIDE SEQUENCE [LARGE SCALE GENOMIC DNA]</scope>
    <source>
        <strain evidence="1">HAW-EB4</strain>
    </source>
</reference>
<keyword evidence="2" id="KW-1185">Reference proteome</keyword>
<name>B0TKN9_SHEHH</name>
<dbReference type="Pfam" id="PF03891">
    <property type="entry name" value="DUF333"/>
    <property type="match status" value="1"/>
</dbReference>
<gene>
    <name evidence="1" type="ordered locus">Shal_1272</name>
</gene>